<sequence>MYKDRITKIEKVSHTFEEIKCVLSILVYDMLRAPCTSFYSILGRPLCLCSCSPPSFGLPHFHSGVISVQF</sequence>
<organism evidence="1">
    <name type="scientific">Arion vulgaris</name>
    <dbReference type="NCBI Taxonomy" id="1028688"/>
    <lineage>
        <taxon>Eukaryota</taxon>
        <taxon>Metazoa</taxon>
        <taxon>Spiralia</taxon>
        <taxon>Lophotrochozoa</taxon>
        <taxon>Mollusca</taxon>
        <taxon>Gastropoda</taxon>
        <taxon>Heterobranchia</taxon>
        <taxon>Euthyneura</taxon>
        <taxon>Panpulmonata</taxon>
        <taxon>Eupulmonata</taxon>
        <taxon>Stylommatophora</taxon>
        <taxon>Helicina</taxon>
        <taxon>Arionoidea</taxon>
        <taxon>Arionidae</taxon>
        <taxon>Arion</taxon>
    </lineage>
</organism>
<name>A0A0B6ZCN6_9EUPU</name>
<reference evidence="1" key="1">
    <citation type="submission" date="2014-12" db="EMBL/GenBank/DDBJ databases">
        <title>Insight into the proteome of Arion vulgaris.</title>
        <authorList>
            <person name="Aradska J."/>
            <person name="Bulat T."/>
            <person name="Smidak R."/>
            <person name="Sarate P."/>
            <person name="Gangsoo J."/>
            <person name="Sialana F."/>
            <person name="Bilban M."/>
            <person name="Lubec G."/>
        </authorList>
    </citation>
    <scope>NUCLEOTIDE SEQUENCE</scope>
    <source>
        <tissue evidence="1">Skin</tissue>
    </source>
</reference>
<dbReference type="AlphaFoldDB" id="A0A0B6ZCN6"/>
<evidence type="ECO:0000313" key="1">
    <source>
        <dbReference type="EMBL" id="CEK66288.1"/>
    </source>
</evidence>
<protein>
    <submittedName>
        <fullName evidence="1">Uncharacterized protein</fullName>
    </submittedName>
</protein>
<dbReference type="EMBL" id="HACG01019423">
    <property type="protein sequence ID" value="CEK66288.1"/>
    <property type="molecule type" value="Transcribed_RNA"/>
</dbReference>
<feature type="non-terminal residue" evidence="1">
    <location>
        <position position="70"/>
    </location>
</feature>
<accession>A0A0B6ZCN6</accession>
<proteinExistence type="predicted"/>
<gene>
    <name evidence="1" type="primary">ORF58059</name>
</gene>